<reference evidence="1" key="2">
    <citation type="submission" date="2023-05" db="EMBL/GenBank/DDBJ databases">
        <authorList>
            <person name="Schelkunov M.I."/>
        </authorList>
    </citation>
    <scope>NUCLEOTIDE SEQUENCE</scope>
    <source>
        <strain evidence="1">Hsosn_3</strain>
        <tissue evidence="1">Leaf</tissue>
    </source>
</reference>
<accession>A0AAD8H4N1</accession>
<gene>
    <name evidence="1" type="ORF">POM88_044049</name>
</gene>
<keyword evidence="2" id="KW-1185">Reference proteome</keyword>
<sequence>MQVAPGVHPPVQKGKGKLLKSYVFNEEGLLSPDAIKIIDNGALTPISKEFGKTIINLDKELYEGIYARDVLESGLLGNLDYMLAAAKKRKKDQGALKIAEPSLSQDGCSCPPRPGPHGL</sequence>
<dbReference type="AlphaFoldDB" id="A0AAD8H4N1"/>
<organism evidence="1 2">
    <name type="scientific">Heracleum sosnowskyi</name>
    <dbReference type="NCBI Taxonomy" id="360622"/>
    <lineage>
        <taxon>Eukaryota</taxon>
        <taxon>Viridiplantae</taxon>
        <taxon>Streptophyta</taxon>
        <taxon>Embryophyta</taxon>
        <taxon>Tracheophyta</taxon>
        <taxon>Spermatophyta</taxon>
        <taxon>Magnoliopsida</taxon>
        <taxon>eudicotyledons</taxon>
        <taxon>Gunneridae</taxon>
        <taxon>Pentapetalae</taxon>
        <taxon>asterids</taxon>
        <taxon>campanulids</taxon>
        <taxon>Apiales</taxon>
        <taxon>Apiaceae</taxon>
        <taxon>Apioideae</taxon>
        <taxon>apioid superclade</taxon>
        <taxon>Tordylieae</taxon>
        <taxon>Tordyliinae</taxon>
        <taxon>Heracleum</taxon>
    </lineage>
</organism>
<comment type="caution">
    <text evidence="1">The sequence shown here is derived from an EMBL/GenBank/DDBJ whole genome shotgun (WGS) entry which is preliminary data.</text>
</comment>
<dbReference type="Proteomes" id="UP001237642">
    <property type="component" value="Unassembled WGS sequence"/>
</dbReference>
<evidence type="ECO:0000313" key="1">
    <source>
        <dbReference type="EMBL" id="KAK1359575.1"/>
    </source>
</evidence>
<dbReference type="EMBL" id="JAUIZM010000010">
    <property type="protein sequence ID" value="KAK1359575.1"/>
    <property type="molecule type" value="Genomic_DNA"/>
</dbReference>
<evidence type="ECO:0000313" key="2">
    <source>
        <dbReference type="Proteomes" id="UP001237642"/>
    </source>
</evidence>
<name>A0AAD8H4N1_9APIA</name>
<protein>
    <submittedName>
        <fullName evidence="1">Uncharacterized protein</fullName>
    </submittedName>
</protein>
<reference evidence="1" key="1">
    <citation type="submission" date="2023-02" db="EMBL/GenBank/DDBJ databases">
        <title>Genome of toxic invasive species Heracleum sosnowskyi carries increased number of genes despite the absence of recent whole-genome duplications.</title>
        <authorList>
            <person name="Schelkunov M."/>
            <person name="Shtratnikova V."/>
            <person name="Makarenko M."/>
            <person name="Klepikova A."/>
            <person name="Omelchenko D."/>
            <person name="Novikova G."/>
            <person name="Obukhova E."/>
            <person name="Bogdanov V."/>
            <person name="Penin A."/>
            <person name="Logacheva M."/>
        </authorList>
    </citation>
    <scope>NUCLEOTIDE SEQUENCE</scope>
    <source>
        <strain evidence="1">Hsosn_3</strain>
        <tissue evidence="1">Leaf</tissue>
    </source>
</reference>
<proteinExistence type="predicted"/>